<keyword evidence="10" id="KW-1185">Reference proteome</keyword>
<keyword evidence="5 8" id="KW-0812">Transmembrane</keyword>
<accession>A0A158L0U3</accession>
<feature type="transmembrane region" description="Helical" evidence="8">
    <location>
        <begin position="105"/>
        <end position="127"/>
    </location>
</feature>
<evidence type="ECO:0000256" key="5">
    <source>
        <dbReference type="ARBA" id="ARBA00022692"/>
    </source>
</evidence>
<reference evidence="9" key="1">
    <citation type="submission" date="2016-01" db="EMBL/GenBank/DDBJ databases">
        <authorList>
            <person name="Peeters C."/>
        </authorList>
    </citation>
    <scope>NUCLEOTIDE SEQUENCE [LARGE SCALE GENOMIC DNA]</scope>
    <source>
        <strain evidence="9">LMG 22937</strain>
    </source>
</reference>
<evidence type="ECO:0000256" key="6">
    <source>
        <dbReference type="ARBA" id="ARBA00022989"/>
    </source>
</evidence>
<dbReference type="Gene3D" id="1.10.3720.10">
    <property type="entry name" value="MetI-like"/>
    <property type="match status" value="1"/>
</dbReference>
<evidence type="ECO:0000256" key="4">
    <source>
        <dbReference type="ARBA" id="ARBA00022475"/>
    </source>
</evidence>
<dbReference type="Proteomes" id="UP000054925">
    <property type="component" value="Unassembled WGS sequence"/>
</dbReference>
<keyword evidence="7 8" id="KW-0472">Membrane</keyword>
<keyword evidence="6 8" id="KW-1133">Transmembrane helix</keyword>
<organism evidence="9 10">
    <name type="scientific">Caballeronia terrestris</name>
    <dbReference type="NCBI Taxonomy" id="1226301"/>
    <lineage>
        <taxon>Bacteria</taxon>
        <taxon>Pseudomonadati</taxon>
        <taxon>Pseudomonadota</taxon>
        <taxon>Betaproteobacteria</taxon>
        <taxon>Burkholderiales</taxon>
        <taxon>Burkholderiaceae</taxon>
        <taxon>Caballeronia</taxon>
    </lineage>
</organism>
<feature type="transmembrane region" description="Helical" evidence="8">
    <location>
        <begin position="20"/>
        <end position="50"/>
    </location>
</feature>
<keyword evidence="4" id="KW-1003">Cell membrane</keyword>
<evidence type="ECO:0000256" key="1">
    <source>
        <dbReference type="ARBA" id="ARBA00004651"/>
    </source>
</evidence>
<dbReference type="InterPro" id="IPR035906">
    <property type="entry name" value="MetI-like_sf"/>
</dbReference>
<sequence length="305" mass="34127">MGRVDDGWSFVNYVRFVSDTYYLQILLDTLGFGALTAAICAIFGFPFSYYLARTRSRWRTPLLFVTVLPLLISAVIRNFGWIPVLTEHGLLNVLLLDAGLVKEPVQWIFNYGGALIGMVHVEFPFMAGRALLIQTSRLLGGDEGNLDKAVAEISKVNARTFWQTSQQAEQLTKSGDIWLTVIADGRAWALQDAYKPARAARPKEGSIAFPSTADIVKGTPHPELAVQFVNEIYGALYQLGNATDFYYGPINRLLAPVISADPRLAAKLIYTPEQTKSLYHPNWDKFWAAHERARDLWNRTIVSGK</sequence>
<dbReference type="GO" id="GO:0005886">
    <property type="term" value="C:plasma membrane"/>
    <property type="evidence" value="ECO:0007669"/>
    <property type="project" value="UniProtKB-SubCell"/>
</dbReference>
<dbReference type="AlphaFoldDB" id="A0A158L0U3"/>
<protein>
    <submittedName>
        <fullName evidence="9">Binding-protein-dependent transport system inner membrane protein</fullName>
    </submittedName>
</protein>
<dbReference type="EMBL" id="FCOL02000291">
    <property type="protein sequence ID" value="SAL87016.1"/>
    <property type="molecule type" value="Genomic_DNA"/>
</dbReference>
<gene>
    <name evidence="9" type="ORF">AWB67_07329</name>
</gene>
<name>A0A158L0U3_9BURK</name>
<comment type="similarity">
    <text evidence="2">Belongs to the binding-protein-dependent transport system permease family. CysTW subfamily.</text>
</comment>
<dbReference type="PANTHER" id="PTHR42929:SF1">
    <property type="entry name" value="INNER MEMBRANE ABC TRANSPORTER PERMEASE PROTEIN YDCU-RELATED"/>
    <property type="match status" value="1"/>
</dbReference>
<feature type="transmembrane region" description="Helical" evidence="8">
    <location>
        <begin position="62"/>
        <end position="85"/>
    </location>
</feature>
<dbReference type="Gene3D" id="3.40.190.10">
    <property type="entry name" value="Periplasmic binding protein-like II"/>
    <property type="match status" value="2"/>
</dbReference>
<evidence type="ECO:0000256" key="3">
    <source>
        <dbReference type="ARBA" id="ARBA00022448"/>
    </source>
</evidence>
<evidence type="ECO:0000313" key="10">
    <source>
        <dbReference type="Proteomes" id="UP000054925"/>
    </source>
</evidence>
<comment type="subcellular location">
    <subcellularLocation>
        <location evidence="1">Cell membrane</location>
        <topology evidence="1">Multi-pass membrane protein</topology>
    </subcellularLocation>
</comment>
<dbReference type="PANTHER" id="PTHR42929">
    <property type="entry name" value="INNER MEMBRANE ABC TRANSPORTER PERMEASE PROTEIN YDCU-RELATED-RELATED"/>
    <property type="match status" value="1"/>
</dbReference>
<dbReference type="SUPFAM" id="SSF53850">
    <property type="entry name" value="Periplasmic binding protein-like II"/>
    <property type="match status" value="1"/>
</dbReference>
<comment type="caution">
    <text evidence="9">The sequence shown here is derived from an EMBL/GenBank/DDBJ whole genome shotgun (WGS) entry which is preliminary data.</text>
</comment>
<evidence type="ECO:0000256" key="2">
    <source>
        <dbReference type="ARBA" id="ARBA00007069"/>
    </source>
</evidence>
<keyword evidence="3" id="KW-0813">Transport</keyword>
<proteinExistence type="inferred from homology"/>
<evidence type="ECO:0000256" key="7">
    <source>
        <dbReference type="ARBA" id="ARBA00023136"/>
    </source>
</evidence>
<evidence type="ECO:0000313" key="9">
    <source>
        <dbReference type="EMBL" id="SAL87016.1"/>
    </source>
</evidence>
<dbReference type="SUPFAM" id="SSF161098">
    <property type="entry name" value="MetI-like"/>
    <property type="match status" value="1"/>
</dbReference>
<evidence type="ECO:0000256" key="8">
    <source>
        <dbReference type="SAM" id="Phobius"/>
    </source>
</evidence>